<dbReference type="EMBL" id="FMWD01000007">
    <property type="protein sequence ID" value="SCZ63022.1"/>
    <property type="molecule type" value="Genomic_DNA"/>
</dbReference>
<keyword evidence="1" id="KW-0812">Transmembrane</keyword>
<accession>A0A1G5QMR7</accession>
<proteinExistence type="predicted"/>
<sequence>MRALYLFLVVILALTAVFAFMGASANLFEWYEARQEQSPLQGNERVTGRIIDKRVVRQEHVMPSGLPLIQEQHRLYIEIQKGVRAGEVVSKAAPPSQYDRLAVGSEVDVLVGSDKARIVELDYRVKTPTWAFLGIAIFAALGCAALVYRIRRMPLGS</sequence>
<keyword evidence="1" id="KW-1133">Transmembrane helix</keyword>
<protein>
    <recommendedName>
        <fullName evidence="4">DUF3592 domain-containing protein</fullName>
    </recommendedName>
</protein>
<keyword evidence="1" id="KW-0472">Membrane</keyword>
<dbReference type="RefSeq" id="WP_092997379.1">
    <property type="nucleotide sequence ID" value="NZ_FMWD01000007.1"/>
</dbReference>
<dbReference type="STRING" id="415747.SAMN03097708_02406"/>
<reference evidence="2 3" key="1">
    <citation type="submission" date="2016-10" db="EMBL/GenBank/DDBJ databases">
        <authorList>
            <person name="de Groot N.N."/>
        </authorList>
    </citation>
    <scope>NUCLEOTIDE SEQUENCE [LARGE SCALE GENOMIC DNA]</scope>
    <source>
        <strain evidence="2 3">HLD2</strain>
    </source>
</reference>
<keyword evidence="3" id="KW-1185">Reference proteome</keyword>
<feature type="transmembrane region" description="Helical" evidence="1">
    <location>
        <begin position="130"/>
        <end position="148"/>
    </location>
</feature>
<dbReference type="Proteomes" id="UP000199648">
    <property type="component" value="Unassembled WGS sequence"/>
</dbReference>
<dbReference type="AlphaFoldDB" id="A0A1G5QMR7"/>
<evidence type="ECO:0000313" key="3">
    <source>
        <dbReference type="Proteomes" id="UP000199648"/>
    </source>
</evidence>
<evidence type="ECO:0000256" key="1">
    <source>
        <dbReference type="SAM" id="Phobius"/>
    </source>
</evidence>
<name>A0A1G5QMR7_9GAMM</name>
<evidence type="ECO:0008006" key="4">
    <source>
        <dbReference type="Google" id="ProtNLM"/>
    </source>
</evidence>
<organism evidence="2 3">
    <name type="scientific">Thiohalomonas denitrificans</name>
    <dbReference type="NCBI Taxonomy" id="415747"/>
    <lineage>
        <taxon>Bacteria</taxon>
        <taxon>Pseudomonadati</taxon>
        <taxon>Pseudomonadota</taxon>
        <taxon>Gammaproteobacteria</taxon>
        <taxon>Thiohalomonadales</taxon>
        <taxon>Thiohalomonadaceae</taxon>
        <taxon>Thiohalomonas</taxon>
    </lineage>
</organism>
<gene>
    <name evidence="2" type="ORF">SAMN03097708_02406</name>
</gene>
<evidence type="ECO:0000313" key="2">
    <source>
        <dbReference type="EMBL" id="SCZ63022.1"/>
    </source>
</evidence>